<evidence type="ECO:0000256" key="4">
    <source>
        <dbReference type="SAM" id="SignalP"/>
    </source>
</evidence>
<dbReference type="AlphaFoldDB" id="A0AAQ3TJF7"/>
<dbReference type="PANTHER" id="PTHR48047:SF90">
    <property type="entry name" value="GLYCOSYLTRANSFERASE"/>
    <property type="match status" value="1"/>
</dbReference>
<dbReference type="Proteomes" id="UP001341281">
    <property type="component" value="Chromosome 04"/>
</dbReference>
<feature type="signal peptide" evidence="4">
    <location>
        <begin position="1"/>
        <end position="15"/>
    </location>
</feature>
<feature type="region of interest" description="Disordered" evidence="3">
    <location>
        <begin position="858"/>
        <end position="880"/>
    </location>
</feature>
<evidence type="ECO:0000259" key="5">
    <source>
        <dbReference type="Pfam" id="PF26168"/>
    </source>
</evidence>
<dbReference type="InterPro" id="IPR002213">
    <property type="entry name" value="UDP_glucos_trans"/>
</dbReference>
<dbReference type="PANTHER" id="PTHR48047">
    <property type="entry name" value="GLYCOSYLTRANSFERASE"/>
    <property type="match status" value="1"/>
</dbReference>
<name>A0AAQ3TJF7_PASNO</name>
<organism evidence="6 7">
    <name type="scientific">Paspalum notatum var. saurae</name>
    <dbReference type="NCBI Taxonomy" id="547442"/>
    <lineage>
        <taxon>Eukaryota</taxon>
        <taxon>Viridiplantae</taxon>
        <taxon>Streptophyta</taxon>
        <taxon>Embryophyta</taxon>
        <taxon>Tracheophyta</taxon>
        <taxon>Spermatophyta</taxon>
        <taxon>Magnoliopsida</taxon>
        <taxon>Liliopsida</taxon>
        <taxon>Poales</taxon>
        <taxon>Poaceae</taxon>
        <taxon>PACMAD clade</taxon>
        <taxon>Panicoideae</taxon>
        <taxon>Andropogonodae</taxon>
        <taxon>Paspaleae</taxon>
        <taxon>Paspalinae</taxon>
        <taxon>Paspalum</taxon>
    </lineage>
</organism>
<dbReference type="FunFam" id="3.40.50.2000:FF:000063">
    <property type="entry name" value="Glycosyltransferase"/>
    <property type="match status" value="1"/>
</dbReference>
<dbReference type="Pfam" id="PF26168">
    <property type="entry name" value="Glyco_transf_N"/>
    <property type="match status" value="1"/>
</dbReference>
<keyword evidence="2" id="KW-0808">Transferase</keyword>
<gene>
    <name evidence="6" type="ORF">U9M48_020968</name>
</gene>
<evidence type="ECO:0000256" key="3">
    <source>
        <dbReference type="SAM" id="MobiDB-lite"/>
    </source>
</evidence>
<dbReference type="EMBL" id="CP144748">
    <property type="protein sequence ID" value="WVZ72527.1"/>
    <property type="molecule type" value="Genomic_DNA"/>
</dbReference>
<feature type="chain" id="PRO_5042853056" description="Glycosyltransferase N-terminal domain-containing protein" evidence="4">
    <location>
        <begin position="16"/>
        <end position="880"/>
    </location>
</feature>
<dbReference type="FunFam" id="3.40.50.2000:FF:000104">
    <property type="entry name" value="Glycosyltransferase"/>
    <property type="match status" value="1"/>
</dbReference>
<evidence type="ECO:0000313" key="7">
    <source>
        <dbReference type="Proteomes" id="UP001341281"/>
    </source>
</evidence>
<dbReference type="Gene3D" id="3.40.50.2000">
    <property type="entry name" value="Glycogen Phosphorylase B"/>
    <property type="match status" value="5"/>
</dbReference>
<dbReference type="SUPFAM" id="SSF53756">
    <property type="entry name" value="UDP-Glycosyltransferase/glycogen phosphorylase"/>
    <property type="match status" value="2"/>
</dbReference>
<evidence type="ECO:0000256" key="2">
    <source>
        <dbReference type="ARBA" id="ARBA00022679"/>
    </source>
</evidence>
<reference evidence="6 7" key="1">
    <citation type="submission" date="2024-02" db="EMBL/GenBank/DDBJ databases">
        <title>High-quality chromosome-scale genome assembly of Pensacola bahiagrass (Paspalum notatum Flugge var. saurae).</title>
        <authorList>
            <person name="Vega J.M."/>
            <person name="Podio M."/>
            <person name="Orjuela J."/>
            <person name="Siena L.A."/>
            <person name="Pessino S.C."/>
            <person name="Combes M.C."/>
            <person name="Mariac C."/>
            <person name="Albertini E."/>
            <person name="Pupilli F."/>
            <person name="Ortiz J.P.A."/>
            <person name="Leblanc O."/>
        </authorList>
    </citation>
    <scope>NUCLEOTIDE SEQUENCE [LARGE SCALE GENOMIC DNA]</scope>
    <source>
        <strain evidence="6">R1</strain>
        <tissue evidence="6">Leaf</tissue>
    </source>
</reference>
<comment type="similarity">
    <text evidence="1">Belongs to the UDP-glycosyltransferase family.</text>
</comment>
<keyword evidence="7" id="KW-1185">Reference proteome</keyword>
<evidence type="ECO:0000256" key="1">
    <source>
        <dbReference type="ARBA" id="ARBA00009995"/>
    </source>
</evidence>
<dbReference type="Pfam" id="PF00201">
    <property type="entry name" value="UDPGT"/>
    <property type="match status" value="2"/>
</dbReference>
<accession>A0AAQ3TJF7</accession>
<feature type="domain" description="Glycosyltransferase N-terminal" evidence="5">
    <location>
        <begin position="367"/>
        <end position="602"/>
    </location>
</feature>
<keyword evidence="4" id="KW-0732">Signal</keyword>
<protein>
    <recommendedName>
        <fullName evidence="5">Glycosyltransferase N-terminal domain-containing protein</fullName>
    </recommendedName>
</protein>
<dbReference type="InterPro" id="IPR035595">
    <property type="entry name" value="UDP_glycos_trans_CS"/>
</dbReference>
<evidence type="ECO:0000313" key="6">
    <source>
        <dbReference type="EMBL" id="WVZ72527.1"/>
    </source>
</evidence>
<dbReference type="PROSITE" id="PS00375">
    <property type="entry name" value="UDPGT"/>
    <property type="match status" value="2"/>
</dbReference>
<dbReference type="InterPro" id="IPR058980">
    <property type="entry name" value="Glyco_transf_N"/>
</dbReference>
<dbReference type="GO" id="GO:0035251">
    <property type="term" value="F:UDP-glucosyltransferase activity"/>
    <property type="evidence" value="ECO:0007669"/>
    <property type="project" value="TreeGrafter"/>
</dbReference>
<dbReference type="CDD" id="cd03784">
    <property type="entry name" value="GT1_Gtf-like"/>
    <property type="match status" value="2"/>
</dbReference>
<sequence>MSGLYFLLVPLVAQGHIIPMVDLARLLGARGARVTVVTTPVNAARNSAVVESARRAGLDVELAEIAFSGPEPTRGRRRISRLVLHCPSAYFLLSTHGMYGRVADELETFGVPDFPVRAVGNTTTFRGFFQWPEKESFLRDVAEAEATADGLLINTFRDIEGVFVDRYAAALGRRTWAIGPTCASGLDDADAKAGRGNRADVDAGLVVSWLDARPPSSVLYISFGSIAHLIARELIQLAGGLEASKRVKNRGLLIRGWAPQVTILSHAAVGGFLTHCGWNATVEAIVHGVPVLTWPNFSDQFSSERLLVDVLGVGVRSGVKVPVMSLPEEAEGVQVTSAEVEKSVGELMDEGSEGTARRSTMAGLHFLLVPLVAQGHIIPMVDLARLLAGRGARITVVTTPVNAARNRATVESARRAGLDVELAELAFPGPELGLPEGVENFDQVVEQHHFLAFFQAIWKMDAALEEYVRSLPRRPDCLVADSCNPWTAAVCARHGIPRLVMHCPSAYFLLATHNLSKHGVYGRAADELEPFEVPDFPVRAVGNTATFRGFFQWPFMEEYQREVAEAEATADGLVINTFRDIEAVFIDRYAAALGRRTWAIGPTCASVLDDADAKAGRGNRADVDAGHVVSWLDARPPSSVLYVSFGSIANQSAKQVIEIARGLEASGRPFVWAIKEARSDAGVQAWLAAEGFEERVGDRGLLVRGWAPQVTILSHPAVGGFLSHCGWNATLEAISHGVPVLTWPVFADQFCSERLLADVFGVGVRSGVTLPIMNLPEEAEGVQVTSADVEKAVAELMDEGPEGSARRARAKELAVKAKAAMEDGGSSYADLTDMIDHVAELSRKSLGRDMSARALRSASELGSNNGDTTIEAGAALSVHS</sequence>
<proteinExistence type="inferred from homology"/>